<comment type="similarity">
    <text evidence="2 9">Belongs to the cytochrome P450 family.</text>
</comment>
<dbReference type="AlphaFoldDB" id="F0XAW3"/>
<keyword evidence="6 8" id="KW-0408">Iron</keyword>
<evidence type="ECO:0000256" key="5">
    <source>
        <dbReference type="ARBA" id="ARBA00023002"/>
    </source>
</evidence>
<dbReference type="PROSITE" id="PS00086">
    <property type="entry name" value="CYTOCHROME_P450"/>
    <property type="match status" value="1"/>
</dbReference>
<dbReference type="Proteomes" id="UP000007796">
    <property type="component" value="Unassembled WGS sequence"/>
</dbReference>
<dbReference type="GO" id="GO:0005506">
    <property type="term" value="F:iron ion binding"/>
    <property type="evidence" value="ECO:0007669"/>
    <property type="project" value="InterPro"/>
</dbReference>
<feature type="transmembrane region" description="Helical" evidence="10">
    <location>
        <begin position="6"/>
        <end position="24"/>
    </location>
</feature>
<dbReference type="InterPro" id="IPR050121">
    <property type="entry name" value="Cytochrome_P450_monoxygenase"/>
</dbReference>
<proteinExistence type="inferred from homology"/>
<dbReference type="InterPro" id="IPR002401">
    <property type="entry name" value="Cyt_P450_E_grp-I"/>
</dbReference>
<dbReference type="InterPro" id="IPR036396">
    <property type="entry name" value="Cyt_P450_sf"/>
</dbReference>
<keyword evidence="5 9" id="KW-0560">Oxidoreductase</keyword>
<dbReference type="OrthoDB" id="1470350at2759"/>
<organism evidence="12">
    <name type="scientific">Grosmannia clavigera (strain kw1407 / UAMH 11150)</name>
    <name type="common">Blue stain fungus</name>
    <name type="synonym">Graphiocladiella clavigera</name>
    <dbReference type="NCBI Taxonomy" id="655863"/>
    <lineage>
        <taxon>Eukaryota</taxon>
        <taxon>Fungi</taxon>
        <taxon>Dikarya</taxon>
        <taxon>Ascomycota</taxon>
        <taxon>Pezizomycotina</taxon>
        <taxon>Sordariomycetes</taxon>
        <taxon>Sordariomycetidae</taxon>
        <taxon>Ophiostomatales</taxon>
        <taxon>Ophiostomataceae</taxon>
        <taxon>Leptographium</taxon>
    </lineage>
</organism>
<dbReference type="SUPFAM" id="SSF48264">
    <property type="entry name" value="Cytochrome P450"/>
    <property type="match status" value="1"/>
</dbReference>
<keyword evidence="4 8" id="KW-0479">Metal-binding</keyword>
<feature type="binding site" description="axial binding residue" evidence="8">
    <location>
        <position position="468"/>
    </location>
    <ligand>
        <name>heme</name>
        <dbReference type="ChEBI" id="CHEBI:30413"/>
    </ligand>
    <ligandPart>
        <name>Fe</name>
        <dbReference type="ChEBI" id="CHEBI:18248"/>
    </ligandPart>
</feature>
<sequence>MELIYYAILAGVLLPAWFMSYWIVPYFTTYAHLKHIPGPFVAKFSNIWLATGAHGGQKFVWVDWAHRKYGKVVRVGFNHVSIATPEGLRIVYAHGNGFLKDHFYNAFVSGVPGVFNVRDRTEHGRKRKIVAHAFSPGAVQDFEPHMTNNLERWVGQLDNIASHPDSPDGFASINMMPWCTFVAFDIIGDLAFGAPFGMVMRGRDECESTMPGKATIYVPGAETLNRRGEVSSTLGLLPQIRPFAKYLPDPFFSRGLQSVANLHGIAVAAVDKRLGSQDAAEKGGIVAQGRHDILEMLCRAKDGSGQPIKRDELISEALTQLIAGSDTVSNTACAVTYWILHGERAKPGSVLPRLQAELDAAVPAGTAVASHAMVKNLKFLRQCIDEGMRLHSTSALGLPRIVTAPEGIDCENEHFPVGTVLSVPSFSIHHDADIWGPDVEEFRPDRWLDLTPRQRICFNPFSFGPRACVGQNVAHMELALIIGTAFRRYDFNLYQPQLMSHEGFSKKPVDCWVGIRRRN</sequence>
<dbReference type="GeneID" id="25974697"/>
<dbReference type="PANTHER" id="PTHR24305">
    <property type="entry name" value="CYTOCHROME P450"/>
    <property type="match status" value="1"/>
</dbReference>
<keyword evidence="10" id="KW-0472">Membrane</keyword>
<evidence type="ECO:0000313" key="12">
    <source>
        <dbReference type="Proteomes" id="UP000007796"/>
    </source>
</evidence>
<dbReference type="PRINTS" id="PR00385">
    <property type="entry name" value="P450"/>
</dbReference>
<dbReference type="RefSeq" id="XP_014174627.1">
    <property type="nucleotide sequence ID" value="XM_014319152.1"/>
</dbReference>
<dbReference type="CDD" id="cd11061">
    <property type="entry name" value="CYP67-like"/>
    <property type="match status" value="1"/>
</dbReference>
<dbReference type="EMBL" id="GL629747">
    <property type="protein sequence ID" value="EFX05145.1"/>
    <property type="molecule type" value="Genomic_DNA"/>
</dbReference>
<dbReference type="GO" id="GO:0016705">
    <property type="term" value="F:oxidoreductase activity, acting on paired donors, with incorporation or reduction of molecular oxygen"/>
    <property type="evidence" value="ECO:0007669"/>
    <property type="project" value="InterPro"/>
</dbReference>
<evidence type="ECO:0000256" key="9">
    <source>
        <dbReference type="RuleBase" id="RU000461"/>
    </source>
</evidence>
<evidence type="ECO:0000256" key="8">
    <source>
        <dbReference type="PIRSR" id="PIRSR602401-1"/>
    </source>
</evidence>
<dbReference type="PANTHER" id="PTHR24305:SF29">
    <property type="entry name" value="BENZOATE-PARA-HYDROXYLASE"/>
    <property type="match status" value="1"/>
</dbReference>
<dbReference type="eggNOG" id="KOG0158">
    <property type="taxonomic scope" value="Eukaryota"/>
</dbReference>
<keyword evidence="10" id="KW-1133">Transmembrane helix</keyword>
<comment type="cofactor">
    <cofactor evidence="1 8">
        <name>heme</name>
        <dbReference type="ChEBI" id="CHEBI:30413"/>
    </cofactor>
</comment>
<dbReference type="InterPro" id="IPR017972">
    <property type="entry name" value="Cyt_P450_CS"/>
</dbReference>
<keyword evidence="3 8" id="KW-0349">Heme</keyword>
<evidence type="ECO:0000256" key="4">
    <source>
        <dbReference type="ARBA" id="ARBA00022723"/>
    </source>
</evidence>
<name>F0XAW3_GROCL</name>
<dbReference type="Gene3D" id="1.10.630.10">
    <property type="entry name" value="Cytochrome P450"/>
    <property type="match status" value="1"/>
</dbReference>
<evidence type="ECO:0000256" key="1">
    <source>
        <dbReference type="ARBA" id="ARBA00001971"/>
    </source>
</evidence>
<evidence type="ECO:0000256" key="3">
    <source>
        <dbReference type="ARBA" id="ARBA00022617"/>
    </source>
</evidence>
<keyword evidence="10" id="KW-0812">Transmembrane</keyword>
<dbReference type="GO" id="GO:0020037">
    <property type="term" value="F:heme binding"/>
    <property type="evidence" value="ECO:0007669"/>
    <property type="project" value="InterPro"/>
</dbReference>
<evidence type="ECO:0000256" key="2">
    <source>
        <dbReference type="ARBA" id="ARBA00010617"/>
    </source>
</evidence>
<dbReference type="STRING" id="655863.F0XAW3"/>
<reference evidence="11 12" key="1">
    <citation type="journal article" date="2011" name="Proc. Natl. Acad. Sci. U.S.A.">
        <title>Genome and transcriptome analyses of the mountain pine beetle-fungal symbiont Grosmannia clavigera, a lodgepole pine pathogen.</title>
        <authorList>
            <person name="DiGuistini S."/>
            <person name="Wang Y."/>
            <person name="Liao N.Y."/>
            <person name="Taylor G."/>
            <person name="Tanguay P."/>
            <person name="Feau N."/>
            <person name="Henrissat B."/>
            <person name="Chan S.K."/>
            <person name="Hesse-Orce U."/>
            <person name="Alamouti S.M."/>
            <person name="Tsui C.K.M."/>
            <person name="Docking R.T."/>
            <person name="Levasseur A."/>
            <person name="Haridas S."/>
            <person name="Robertson G."/>
            <person name="Birol I."/>
            <person name="Holt R.A."/>
            <person name="Marra M.A."/>
            <person name="Hamelin R.C."/>
            <person name="Hirst M."/>
            <person name="Jones S.J.M."/>
            <person name="Bohlmann J."/>
            <person name="Breuil C."/>
        </authorList>
    </citation>
    <scope>NUCLEOTIDE SEQUENCE [LARGE SCALE GENOMIC DNA]</scope>
    <source>
        <strain evidence="12">kw1407 / UAMH 11150</strain>
    </source>
</reference>
<dbReference type="Pfam" id="PF00067">
    <property type="entry name" value="p450"/>
    <property type="match status" value="1"/>
</dbReference>
<dbReference type="InterPro" id="IPR001128">
    <property type="entry name" value="Cyt_P450"/>
</dbReference>
<evidence type="ECO:0000256" key="6">
    <source>
        <dbReference type="ARBA" id="ARBA00023004"/>
    </source>
</evidence>
<evidence type="ECO:0000313" key="11">
    <source>
        <dbReference type="EMBL" id="EFX05145.1"/>
    </source>
</evidence>
<keyword evidence="7 9" id="KW-0503">Monooxygenase</keyword>
<evidence type="ECO:0000256" key="10">
    <source>
        <dbReference type="SAM" id="Phobius"/>
    </source>
</evidence>
<accession>F0XAW3</accession>
<dbReference type="HOGENOM" id="CLU_001570_14_0_1"/>
<dbReference type="InParanoid" id="F0XAW3"/>
<dbReference type="GO" id="GO:0004497">
    <property type="term" value="F:monooxygenase activity"/>
    <property type="evidence" value="ECO:0007669"/>
    <property type="project" value="UniProtKB-KW"/>
</dbReference>
<protein>
    <submittedName>
        <fullName evidence="11">Cytochrome p450 benzoate 4-monooxygenase</fullName>
    </submittedName>
</protein>
<dbReference type="PRINTS" id="PR00463">
    <property type="entry name" value="EP450I"/>
</dbReference>
<keyword evidence="12" id="KW-1185">Reference proteome</keyword>
<gene>
    <name evidence="11" type="ORF">CMQ_1781</name>
</gene>
<evidence type="ECO:0000256" key="7">
    <source>
        <dbReference type="ARBA" id="ARBA00023033"/>
    </source>
</evidence>